<dbReference type="GO" id="GO:0003677">
    <property type="term" value="F:DNA binding"/>
    <property type="evidence" value="ECO:0007669"/>
    <property type="project" value="UniProtKB-KW"/>
</dbReference>
<dbReference type="AlphaFoldDB" id="A0A7W7EUD9"/>
<dbReference type="GO" id="GO:0006950">
    <property type="term" value="P:response to stress"/>
    <property type="evidence" value="ECO:0007669"/>
    <property type="project" value="TreeGrafter"/>
</dbReference>
<protein>
    <submittedName>
        <fullName evidence="2">DNA-binding MarR family transcriptional regulator</fullName>
    </submittedName>
</protein>
<gene>
    <name evidence="2" type="ORF">GGR37_002523</name>
</gene>
<accession>A0A7W7EUD9</accession>
<dbReference type="RefSeq" id="WP_183661184.1">
    <property type="nucleotide sequence ID" value="NZ_JACHOA010000004.1"/>
</dbReference>
<evidence type="ECO:0000313" key="3">
    <source>
        <dbReference type="Proteomes" id="UP000538566"/>
    </source>
</evidence>
<dbReference type="PANTHER" id="PTHR33164:SF104">
    <property type="entry name" value="TRANSCRIPTIONAL REGULATORY PROTEIN"/>
    <property type="match status" value="1"/>
</dbReference>
<dbReference type="Gene3D" id="1.10.10.10">
    <property type="entry name" value="Winged helix-like DNA-binding domain superfamily/Winged helix DNA-binding domain"/>
    <property type="match status" value="1"/>
</dbReference>
<dbReference type="EMBL" id="JACHOA010000004">
    <property type="protein sequence ID" value="MBB4614237.1"/>
    <property type="molecule type" value="Genomic_DNA"/>
</dbReference>
<dbReference type="InterPro" id="IPR000835">
    <property type="entry name" value="HTH_MarR-typ"/>
</dbReference>
<dbReference type="InterPro" id="IPR036388">
    <property type="entry name" value="WH-like_DNA-bd_sf"/>
</dbReference>
<dbReference type="SUPFAM" id="SSF46785">
    <property type="entry name" value="Winged helix' DNA-binding domain"/>
    <property type="match status" value="1"/>
</dbReference>
<dbReference type="Proteomes" id="UP000538566">
    <property type="component" value="Unassembled WGS sequence"/>
</dbReference>
<sequence>MSDLIDQAEKVWALADDVANARINALSTRILEVARSVERSFEAQCRARGLSTGELLVLDALHRLGLPYEATPSQLRQHFFISFAGLGKRVNALEGLGYVERSQQVTDRRSQKIRLTSNGLHLLRAFDGRQNTIPHRVAIASLESAEQEMLAMLLRKLHRKIETTTAGLSDDPPQA</sequence>
<dbReference type="InterPro" id="IPR036390">
    <property type="entry name" value="WH_DNA-bd_sf"/>
</dbReference>
<reference evidence="2 3" key="1">
    <citation type="submission" date="2020-08" db="EMBL/GenBank/DDBJ databases">
        <title>Genomic Encyclopedia of Type Strains, Phase IV (KMG-IV): sequencing the most valuable type-strain genomes for metagenomic binning, comparative biology and taxonomic classification.</title>
        <authorList>
            <person name="Goeker M."/>
        </authorList>
    </citation>
    <scope>NUCLEOTIDE SEQUENCE [LARGE SCALE GENOMIC DNA]</scope>
    <source>
        <strain evidence="2 3">DSM 17507</strain>
    </source>
</reference>
<evidence type="ECO:0000259" key="1">
    <source>
        <dbReference type="PROSITE" id="PS50995"/>
    </source>
</evidence>
<name>A0A7W7EUD9_9SPHN</name>
<dbReference type="GO" id="GO:0003700">
    <property type="term" value="F:DNA-binding transcription factor activity"/>
    <property type="evidence" value="ECO:0007669"/>
    <property type="project" value="InterPro"/>
</dbReference>
<dbReference type="PRINTS" id="PR00598">
    <property type="entry name" value="HTHMARR"/>
</dbReference>
<comment type="caution">
    <text evidence="2">The sequence shown here is derived from an EMBL/GenBank/DDBJ whole genome shotgun (WGS) entry which is preliminary data.</text>
</comment>
<keyword evidence="2" id="KW-0238">DNA-binding</keyword>
<dbReference type="PANTHER" id="PTHR33164">
    <property type="entry name" value="TRANSCRIPTIONAL REGULATOR, MARR FAMILY"/>
    <property type="match status" value="1"/>
</dbReference>
<feature type="domain" description="HTH marR-type" evidence="1">
    <location>
        <begin position="23"/>
        <end position="159"/>
    </location>
</feature>
<dbReference type="SMART" id="SM00347">
    <property type="entry name" value="HTH_MARR"/>
    <property type="match status" value="1"/>
</dbReference>
<dbReference type="PROSITE" id="PS50995">
    <property type="entry name" value="HTH_MARR_2"/>
    <property type="match status" value="1"/>
</dbReference>
<dbReference type="Pfam" id="PF12802">
    <property type="entry name" value="MarR_2"/>
    <property type="match status" value="1"/>
</dbReference>
<organism evidence="2 3">
    <name type="scientific">Novosphingobium taihuense</name>
    <dbReference type="NCBI Taxonomy" id="260085"/>
    <lineage>
        <taxon>Bacteria</taxon>
        <taxon>Pseudomonadati</taxon>
        <taxon>Pseudomonadota</taxon>
        <taxon>Alphaproteobacteria</taxon>
        <taxon>Sphingomonadales</taxon>
        <taxon>Sphingomonadaceae</taxon>
        <taxon>Novosphingobium</taxon>
    </lineage>
</organism>
<evidence type="ECO:0000313" key="2">
    <source>
        <dbReference type="EMBL" id="MBB4614237.1"/>
    </source>
</evidence>
<keyword evidence="3" id="KW-1185">Reference proteome</keyword>
<proteinExistence type="predicted"/>
<dbReference type="InterPro" id="IPR039422">
    <property type="entry name" value="MarR/SlyA-like"/>
</dbReference>